<protein>
    <submittedName>
        <fullName evidence="1">Uncharacterized protein</fullName>
    </submittedName>
</protein>
<evidence type="ECO:0000313" key="1">
    <source>
        <dbReference type="EMBL" id="VYS98829.1"/>
    </source>
</evidence>
<dbReference type="AlphaFoldDB" id="A0A6N2T0I3"/>
<accession>A0A6N2T0I3</accession>
<sequence length="39" mass="4603">MTEQQESLPEKRNVEKIGRTFFAFLEKRGIGHEELNLVQ</sequence>
<dbReference type="EMBL" id="CACRSS010000004">
    <property type="protein sequence ID" value="VYS98829.1"/>
    <property type="molecule type" value="Genomic_DNA"/>
</dbReference>
<reference evidence="1" key="1">
    <citation type="submission" date="2019-11" db="EMBL/GenBank/DDBJ databases">
        <authorList>
            <person name="Feng L."/>
        </authorList>
    </citation>
    <scope>NUCLEOTIDE SEQUENCE</scope>
    <source>
        <strain evidence="1">AMuciniphilaLFYP55</strain>
    </source>
</reference>
<gene>
    <name evidence="1" type="ORF">AMLFYP55_02379</name>
</gene>
<organism evidence="1">
    <name type="scientific">Akkermansia muciniphila</name>
    <dbReference type="NCBI Taxonomy" id="239935"/>
    <lineage>
        <taxon>Bacteria</taxon>
        <taxon>Pseudomonadati</taxon>
        <taxon>Verrucomicrobiota</taxon>
        <taxon>Verrucomicrobiia</taxon>
        <taxon>Verrucomicrobiales</taxon>
        <taxon>Akkermansiaceae</taxon>
        <taxon>Akkermansia</taxon>
    </lineage>
</organism>
<name>A0A6N2T0I3_9BACT</name>
<proteinExistence type="predicted"/>